<protein>
    <submittedName>
        <fullName evidence="4">Ribonuclease</fullName>
        <ecNumber evidence="4">3.1.-.-</ecNumber>
    </submittedName>
</protein>
<proteinExistence type="predicted"/>
<keyword evidence="1 4" id="KW-0378">Hydrolase</keyword>
<dbReference type="InterPro" id="IPR011108">
    <property type="entry name" value="RMMBL"/>
</dbReference>
<comment type="caution">
    <text evidence="4">The sequence shown here is derived from an EMBL/GenBank/DDBJ whole genome shotgun (WGS) entry which is preliminary data.</text>
</comment>
<evidence type="ECO:0000259" key="3">
    <source>
        <dbReference type="SMART" id="SM01027"/>
    </source>
</evidence>
<gene>
    <name evidence="4" type="ORF">CLORY_27850</name>
</gene>
<dbReference type="Pfam" id="PF07521">
    <property type="entry name" value="RMMBL"/>
    <property type="match status" value="1"/>
</dbReference>
<evidence type="ECO:0000256" key="1">
    <source>
        <dbReference type="ARBA" id="ARBA00022801"/>
    </source>
</evidence>
<reference evidence="4 5" key="1">
    <citation type="submission" date="2017-03" db="EMBL/GenBank/DDBJ databases">
        <title>Genome sequence of Clostridium oryzae DSM 28571.</title>
        <authorList>
            <person name="Poehlein A."/>
            <person name="Daniel R."/>
        </authorList>
    </citation>
    <scope>NUCLEOTIDE SEQUENCE [LARGE SCALE GENOMIC DNA]</scope>
    <source>
        <strain evidence="4 5">DSM 28571</strain>
    </source>
</reference>
<evidence type="ECO:0000313" key="4">
    <source>
        <dbReference type="EMBL" id="OPJ60476.1"/>
    </source>
</evidence>
<dbReference type="SMART" id="SM00849">
    <property type="entry name" value="Lactamase_B"/>
    <property type="match status" value="1"/>
</dbReference>
<dbReference type="PANTHER" id="PTHR11203:SF37">
    <property type="entry name" value="INTEGRATOR COMPLEX SUBUNIT 11"/>
    <property type="match status" value="1"/>
</dbReference>
<dbReference type="InterPro" id="IPR036866">
    <property type="entry name" value="RibonucZ/Hydroxyglut_hydro"/>
</dbReference>
<dbReference type="AlphaFoldDB" id="A0A1V4IKL9"/>
<dbReference type="Pfam" id="PF10996">
    <property type="entry name" value="Beta-Casp"/>
    <property type="match status" value="1"/>
</dbReference>
<dbReference type="STRING" id="1450648.CLORY_27850"/>
<sequence length="538" mass="60988">MYEIMEEINYKLGIKAKINIQKNMKGRVFMQIQFYGATKTVTGSCHILKIKDKMVLLDCGLYQGHDSNERGNSYFPFDASNIDYVILSHAHIDHSGRIPLLFKKGFKGQVITTDATKDLCSVMLPDSGHIQEAEIEWKNRKRIRQGLDLLEPMYTSEDASKCMKLFHGYPYDKAIELFEGFKIIFRDAGHLLGSACIELIIKEDKEIRLVYSGDLGNKNIPIINDPTNIKFADYVIMETTYGDRFHTDAKDEMKQLVGIIKKTFKRGGNVIIPSFAVGRAQEVIYALNKYVENNELKDCKVYVDSPLAVESTAIFKKHNKYFDSEAKQHVEAGDDPLNFKGLTFIKSQEESAELNKIESGAIIISASGMCEAGRIKHHLKHNLWRKESSIVFVGYQAEGTLGRAIVDGAKKVKIFGEEIAVNAEIHVFHGLSGHADRNGLYEWITGFEKMPQKVFLVHGNPESMFSFKELLDNDNIHAEIVSDNELIKIGAKGQIEENGQYVNKISTKRRLIEFINNLDIENMSRQQIIDSIKAGNWE</sequence>
<dbReference type="Gene3D" id="3.40.50.10890">
    <property type="match status" value="1"/>
</dbReference>
<dbReference type="CDD" id="cd16295">
    <property type="entry name" value="TTHA0252-CPSF-like_MBL-fold"/>
    <property type="match status" value="1"/>
</dbReference>
<evidence type="ECO:0000313" key="5">
    <source>
        <dbReference type="Proteomes" id="UP000190080"/>
    </source>
</evidence>
<feature type="domain" description="Beta-Casp" evidence="3">
    <location>
        <begin position="280"/>
        <end position="405"/>
    </location>
</feature>
<dbReference type="PANTHER" id="PTHR11203">
    <property type="entry name" value="CLEAVAGE AND POLYADENYLATION SPECIFICITY FACTOR FAMILY MEMBER"/>
    <property type="match status" value="1"/>
</dbReference>
<dbReference type="EMBL" id="MZGV01000031">
    <property type="protein sequence ID" value="OPJ60476.1"/>
    <property type="molecule type" value="Genomic_DNA"/>
</dbReference>
<dbReference type="Gene3D" id="3.60.15.10">
    <property type="entry name" value="Ribonuclease Z/Hydroxyacylglutathione hydrolase-like"/>
    <property type="match status" value="1"/>
</dbReference>
<evidence type="ECO:0000259" key="2">
    <source>
        <dbReference type="SMART" id="SM00849"/>
    </source>
</evidence>
<dbReference type="InterPro" id="IPR001279">
    <property type="entry name" value="Metallo-B-lactamas"/>
</dbReference>
<dbReference type="Proteomes" id="UP000190080">
    <property type="component" value="Unassembled WGS sequence"/>
</dbReference>
<dbReference type="GO" id="GO:0004521">
    <property type="term" value="F:RNA endonuclease activity"/>
    <property type="evidence" value="ECO:0007669"/>
    <property type="project" value="TreeGrafter"/>
</dbReference>
<dbReference type="SUPFAM" id="SSF56281">
    <property type="entry name" value="Metallo-hydrolase/oxidoreductase"/>
    <property type="match status" value="1"/>
</dbReference>
<keyword evidence="5" id="KW-1185">Reference proteome</keyword>
<dbReference type="EC" id="3.1.-.-" evidence="4"/>
<feature type="domain" description="Metallo-beta-lactamase" evidence="2">
    <location>
        <begin position="42"/>
        <end position="275"/>
    </location>
</feature>
<dbReference type="SMART" id="SM01027">
    <property type="entry name" value="Beta-Casp"/>
    <property type="match status" value="1"/>
</dbReference>
<dbReference type="GO" id="GO:0016787">
    <property type="term" value="F:hydrolase activity"/>
    <property type="evidence" value="ECO:0007669"/>
    <property type="project" value="UniProtKB-KW"/>
</dbReference>
<dbReference type="InterPro" id="IPR050698">
    <property type="entry name" value="MBL"/>
</dbReference>
<dbReference type="InterPro" id="IPR022712">
    <property type="entry name" value="Beta_Casp"/>
</dbReference>
<name>A0A1V4IKL9_9CLOT</name>
<accession>A0A1V4IKL9</accession>
<dbReference type="Pfam" id="PF00753">
    <property type="entry name" value="Lactamase_B"/>
    <property type="match status" value="1"/>
</dbReference>
<organism evidence="4 5">
    <name type="scientific">Clostridium oryzae</name>
    <dbReference type="NCBI Taxonomy" id="1450648"/>
    <lineage>
        <taxon>Bacteria</taxon>
        <taxon>Bacillati</taxon>
        <taxon>Bacillota</taxon>
        <taxon>Clostridia</taxon>
        <taxon>Eubacteriales</taxon>
        <taxon>Clostridiaceae</taxon>
        <taxon>Clostridium</taxon>
    </lineage>
</organism>